<evidence type="ECO:0000313" key="2">
    <source>
        <dbReference type="Proteomes" id="UP000208104"/>
    </source>
</evidence>
<reference evidence="1 2" key="1">
    <citation type="journal article" date="2015" name="Genome Announc.">
        <title>Genome Sequences of Five Additional Brevibacillus laterosporus Bacteriophages.</title>
        <authorList>
            <person name="Merrill B.D."/>
            <person name="Berg J.A."/>
            <person name="Graves K.A."/>
            <person name="Ward A.T."/>
            <person name="Hilton J.A."/>
            <person name="Wake B.N."/>
            <person name="Grose J.H."/>
            <person name="Breakwell D.P."/>
            <person name="Burnett S.H."/>
        </authorList>
    </citation>
    <scope>NUCLEOTIDE SEQUENCE [LARGE SCALE GENOMIC DNA]</scope>
</reference>
<dbReference type="KEGG" id="vg:26626039"/>
<sequence>MCTVDVGQLVEVSYKPTISNEGFWVYGVVTGLYDKQFAIKTELGNRLMYHTKGEDGAGIPDDFISKNIAVTPLFKGGQPVLVRKTLFGAYKFPK</sequence>
<dbReference type="RefSeq" id="YP_009199152.1">
    <property type="nucleotide sequence ID" value="NC_028805.1"/>
</dbReference>
<dbReference type="EMBL" id="KT151955">
    <property type="protein sequence ID" value="ALA07220.1"/>
    <property type="molecule type" value="Genomic_DNA"/>
</dbReference>
<proteinExistence type="predicted"/>
<dbReference type="Proteomes" id="UP000208104">
    <property type="component" value="Segment"/>
</dbReference>
<keyword evidence="2" id="KW-1185">Reference proteome</keyword>
<gene>
    <name evidence="1" type="ORF">JENST_91</name>
</gene>
<protein>
    <submittedName>
        <fullName evidence="1">Uncharacterized protein</fullName>
    </submittedName>
</protein>
<dbReference type="GeneID" id="26626039"/>
<organism evidence="1 2">
    <name type="scientific">Brevibacillus phage Jenst</name>
    <dbReference type="NCBI Taxonomy" id="1691954"/>
    <lineage>
        <taxon>Viruses</taxon>
        <taxon>Duplodnaviria</taxon>
        <taxon>Heunggongvirae</taxon>
        <taxon>Uroviricota</taxon>
        <taxon>Caudoviricetes</taxon>
        <taxon>Jenstvirus</taxon>
        <taxon>Jenstvirus jenst</taxon>
    </lineage>
</organism>
<evidence type="ECO:0000313" key="1">
    <source>
        <dbReference type="EMBL" id="ALA07220.1"/>
    </source>
</evidence>
<name>A0A0K2CNL3_9CAUD</name>
<accession>A0A0K2CNL3</accession>